<keyword evidence="3" id="KW-1185">Reference proteome</keyword>
<dbReference type="PROSITE" id="PS51186">
    <property type="entry name" value="GNAT"/>
    <property type="match status" value="1"/>
</dbReference>
<dbReference type="Pfam" id="PF00583">
    <property type="entry name" value="Acetyltransf_1"/>
    <property type="match status" value="1"/>
</dbReference>
<gene>
    <name evidence="2" type="ORF">QYF49_14460</name>
</gene>
<feature type="domain" description="N-acetyltransferase" evidence="1">
    <location>
        <begin position="3"/>
        <end position="147"/>
    </location>
</feature>
<dbReference type="EMBL" id="JAUHLN010000002">
    <property type="protein sequence ID" value="MDN4074200.1"/>
    <property type="molecule type" value="Genomic_DNA"/>
</dbReference>
<dbReference type="Gene3D" id="3.40.630.30">
    <property type="match status" value="1"/>
</dbReference>
<evidence type="ECO:0000313" key="3">
    <source>
        <dbReference type="Proteomes" id="UP001168694"/>
    </source>
</evidence>
<evidence type="ECO:0000313" key="2">
    <source>
        <dbReference type="EMBL" id="MDN4074200.1"/>
    </source>
</evidence>
<protein>
    <submittedName>
        <fullName evidence="2">GNAT family N-acetyltransferase</fullName>
    </submittedName>
</protein>
<dbReference type="InterPro" id="IPR000182">
    <property type="entry name" value="GNAT_dom"/>
</dbReference>
<reference evidence="2" key="1">
    <citation type="submission" date="2023-06" db="EMBL/GenBank/DDBJ databases">
        <title>Draft Genome Sequences of Representative Paenibacillus Polymyxa, Bacillus cereus, Fictibacillus sp., and Brevibacillus agri Strains Isolated from Amazonian Dark Earth.</title>
        <authorList>
            <person name="Pellegrinetti T.A."/>
            <person name="Cunha I.C.M."/>
            <person name="Chaves M.G."/>
            <person name="Freitas A.S."/>
            <person name="Silva A.V.R."/>
            <person name="Tsai S.M."/>
            <person name="Mendes L.W."/>
        </authorList>
    </citation>
    <scope>NUCLEOTIDE SEQUENCE</scope>
    <source>
        <strain evidence="2">CENA-BCM004</strain>
    </source>
</reference>
<organism evidence="2 3">
    <name type="scientific">Fictibacillus terranigra</name>
    <dbReference type="NCBI Taxonomy" id="3058424"/>
    <lineage>
        <taxon>Bacteria</taxon>
        <taxon>Bacillati</taxon>
        <taxon>Bacillota</taxon>
        <taxon>Bacilli</taxon>
        <taxon>Bacillales</taxon>
        <taxon>Fictibacillaceae</taxon>
        <taxon>Fictibacillus</taxon>
    </lineage>
</organism>
<dbReference type="InterPro" id="IPR016181">
    <property type="entry name" value="Acyl_CoA_acyltransferase"/>
</dbReference>
<sequence length="147" mass="17284">MSEQMIFMEEEHLDACVELYQDVFNRSPWNESWTEETAKERLADLMNTPKFLGFVFYENSQLIGFIAGNSKRTYSGLTFYIAELCVNNNIQGKGYGSKMLKRFEEELKRREIPSLYLLTAKQGLAKLFYEKNGYRVNENRFVMTRAL</sequence>
<dbReference type="CDD" id="cd04301">
    <property type="entry name" value="NAT_SF"/>
    <property type="match status" value="1"/>
</dbReference>
<evidence type="ECO:0000259" key="1">
    <source>
        <dbReference type="PROSITE" id="PS51186"/>
    </source>
</evidence>
<name>A0ABT8E8H6_9BACL</name>
<dbReference type="SUPFAM" id="SSF55729">
    <property type="entry name" value="Acyl-CoA N-acyltransferases (Nat)"/>
    <property type="match status" value="1"/>
</dbReference>
<dbReference type="RefSeq" id="WP_290400270.1">
    <property type="nucleotide sequence ID" value="NZ_JAUHLN010000002.1"/>
</dbReference>
<accession>A0ABT8E8H6</accession>
<comment type="caution">
    <text evidence="2">The sequence shown here is derived from an EMBL/GenBank/DDBJ whole genome shotgun (WGS) entry which is preliminary data.</text>
</comment>
<dbReference type="Proteomes" id="UP001168694">
    <property type="component" value="Unassembled WGS sequence"/>
</dbReference>
<proteinExistence type="predicted"/>